<keyword evidence="2" id="KW-0479">Metal-binding</keyword>
<comment type="caution">
    <text evidence="3">The sequence shown here is derived from an EMBL/GenBank/DDBJ whole genome shotgun (WGS) entry which is preliminary data.</text>
</comment>
<dbReference type="Proteomes" id="UP001333996">
    <property type="component" value="Unassembled WGS sequence"/>
</dbReference>
<keyword evidence="2" id="KW-0408">Iron</keyword>
<evidence type="ECO:0000313" key="4">
    <source>
        <dbReference type="Proteomes" id="UP001333996"/>
    </source>
</evidence>
<dbReference type="PRINTS" id="PR00359">
    <property type="entry name" value="BP450"/>
</dbReference>
<dbReference type="SUPFAM" id="SSF48264">
    <property type="entry name" value="Cytochrome P450"/>
    <property type="match status" value="1"/>
</dbReference>
<dbReference type="InterPro" id="IPR017972">
    <property type="entry name" value="Cyt_P450_CS"/>
</dbReference>
<evidence type="ECO:0000256" key="2">
    <source>
        <dbReference type="RuleBase" id="RU000461"/>
    </source>
</evidence>
<evidence type="ECO:0000256" key="1">
    <source>
        <dbReference type="ARBA" id="ARBA00010617"/>
    </source>
</evidence>
<comment type="similarity">
    <text evidence="1 2">Belongs to the cytochrome P450 family.</text>
</comment>
<accession>A0ABU7FF26</accession>
<dbReference type="EMBL" id="JAYWVC010000014">
    <property type="protein sequence ID" value="MED7821724.1"/>
    <property type="molecule type" value="Genomic_DNA"/>
</dbReference>
<dbReference type="InterPro" id="IPR036396">
    <property type="entry name" value="Cyt_P450_sf"/>
</dbReference>
<dbReference type="PANTHER" id="PTHR46696">
    <property type="entry name" value="P450, PUTATIVE (EUROFUNG)-RELATED"/>
    <property type="match status" value="1"/>
</dbReference>
<dbReference type="Pfam" id="PF00067">
    <property type="entry name" value="p450"/>
    <property type="match status" value="1"/>
</dbReference>
<evidence type="ECO:0000313" key="3">
    <source>
        <dbReference type="EMBL" id="MED7821724.1"/>
    </source>
</evidence>
<dbReference type="InterPro" id="IPR001128">
    <property type="entry name" value="Cyt_P450"/>
</dbReference>
<sequence>MTEATKKAATAASRGEASYRADPHPVYACLRESAPVCRLSPPHGVETYLITRYDDAKAALTDPRISKDMYAALDAYHTIFGDSSVALDDNMLFSDPPKHTRLRRIVNSAFSPRRIESLRPRIQQITDELLQRCSTSTPIDLLPSFAFPLPLIVICELIGIPEEERDEAQKQCATVARTGFSKADKEKLAVAEGALRDYFVELIARKRRNATDDLLSDLIRTQDEQGAMNDGELLSTLWVLLFAGHKTTAYLIGNAVYNLLTHRDQLRDVMADPELLPNAIEEIIRYEGSVENATFRHALEDITIRDTVIPKGSLVQVAVASANRDPEKFESPDTFDIRRQGLQSAHLGFGSGPHYCLGAPLARMEMRIALTTLFERFPNIEPAAPAEETAWLKVPFPAFRGLERLPVVLDPSQLRGV</sequence>
<dbReference type="InterPro" id="IPR002397">
    <property type="entry name" value="Cyt_P450_B"/>
</dbReference>
<reference evidence="3" key="1">
    <citation type="submission" date="2024-01" db="EMBL/GenBank/DDBJ databases">
        <title>First draft genome sequence data of TA4-1, the type strain of Gram-positive actinobacterium Streptomyces chiangmaiensis.</title>
        <authorList>
            <person name="Yasawong M."/>
            <person name="Nantapong N."/>
        </authorList>
    </citation>
    <scope>NUCLEOTIDE SEQUENCE</scope>
    <source>
        <strain evidence="3">TA4-1</strain>
    </source>
</reference>
<dbReference type="CDD" id="cd11029">
    <property type="entry name" value="CYP107-like"/>
    <property type="match status" value="1"/>
</dbReference>
<keyword evidence="2" id="KW-0349">Heme</keyword>
<dbReference type="PANTHER" id="PTHR46696:SF1">
    <property type="entry name" value="CYTOCHROME P450 YJIB-RELATED"/>
    <property type="match status" value="1"/>
</dbReference>
<protein>
    <submittedName>
        <fullName evidence="3">Cytochrome P450</fullName>
    </submittedName>
</protein>
<name>A0ABU7FF26_9ACTN</name>
<organism evidence="3 4">
    <name type="scientific">Streptomyces chiangmaiensis</name>
    <dbReference type="NCBI Taxonomy" id="766497"/>
    <lineage>
        <taxon>Bacteria</taxon>
        <taxon>Bacillati</taxon>
        <taxon>Actinomycetota</taxon>
        <taxon>Actinomycetes</taxon>
        <taxon>Kitasatosporales</taxon>
        <taxon>Streptomycetaceae</taxon>
        <taxon>Streptomyces</taxon>
    </lineage>
</organism>
<dbReference type="RefSeq" id="WP_329505921.1">
    <property type="nucleotide sequence ID" value="NZ_BAAAYZ010000061.1"/>
</dbReference>
<keyword evidence="2" id="KW-0560">Oxidoreductase</keyword>
<proteinExistence type="inferred from homology"/>
<dbReference type="PROSITE" id="PS00086">
    <property type="entry name" value="CYTOCHROME_P450"/>
    <property type="match status" value="1"/>
</dbReference>
<keyword evidence="2" id="KW-0503">Monooxygenase</keyword>
<gene>
    <name evidence="3" type="ORF">VXC91_06940</name>
</gene>
<keyword evidence="4" id="KW-1185">Reference proteome</keyword>
<dbReference type="Gene3D" id="1.10.630.10">
    <property type="entry name" value="Cytochrome P450"/>
    <property type="match status" value="1"/>
</dbReference>